<evidence type="ECO:0000313" key="8">
    <source>
        <dbReference type="Proteomes" id="UP000001805"/>
    </source>
</evidence>
<dbReference type="GO" id="GO:0071949">
    <property type="term" value="F:FAD binding"/>
    <property type="evidence" value="ECO:0007669"/>
    <property type="project" value="InterPro"/>
</dbReference>
<feature type="region of interest" description="Disordered" evidence="5">
    <location>
        <begin position="602"/>
        <end position="672"/>
    </location>
</feature>
<dbReference type="InterPro" id="IPR002938">
    <property type="entry name" value="FAD-bd"/>
</dbReference>
<keyword evidence="3" id="KW-0274">FAD</keyword>
<dbReference type="VEuPathDB" id="FungiDB:NCU08393"/>
<dbReference type="InterPro" id="IPR036188">
    <property type="entry name" value="FAD/NAD-bd_sf"/>
</dbReference>
<dbReference type="Gene3D" id="3.50.50.60">
    <property type="entry name" value="FAD/NAD(P)-binding domain"/>
    <property type="match status" value="2"/>
</dbReference>
<keyword evidence="2" id="KW-0285">Flavoprotein</keyword>
<dbReference type="InParanoid" id="Q7SC27"/>
<protein>
    <recommendedName>
        <fullName evidence="6">FAD-binding domain-containing protein</fullName>
    </recommendedName>
</protein>
<name>Q7SC27_NEUCR</name>
<organism evidence="7 8">
    <name type="scientific">Neurospora crassa (strain ATCC 24698 / 74-OR23-1A / CBS 708.71 / DSM 1257 / FGSC 987)</name>
    <dbReference type="NCBI Taxonomy" id="367110"/>
    <lineage>
        <taxon>Eukaryota</taxon>
        <taxon>Fungi</taxon>
        <taxon>Dikarya</taxon>
        <taxon>Ascomycota</taxon>
        <taxon>Pezizomycotina</taxon>
        <taxon>Sordariomycetes</taxon>
        <taxon>Sordariomycetidae</taxon>
        <taxon>Sordariales</taxon>
        <taxon>Sordariaceae</taxon>
        <taxon>Neurospora</taxon>
    </lineage>
</organism>
<dbReference type="GO" id="GO:0016491">
    <property type="term" value="F:oxidoreductase activity"/>
    <property type="evidence" value="ECO:0007669"/>
    <property type="project" value="UniProtKB-KW"/>
</dbReference>
<dbReference type="Pfam" id="PF01494">
    <property type="entry name" value="FAD_binding_3"/>
    <property type="match status" value="1"/>
</dbReference>
<evidence type="ECO:0000256" key="2">
    <source>
        <dbReference type="ARBA" id="ARBA00022630"/>
    </source>
</evidence>
<dbReference type="RefSeq" id="XP_963232.1">
    <property type="nucleotide sequence ID" value="XM_958139.2"/>
</dbReference>
<dbReference type="GeneID" id="3879380"/>
<dbReference type="PaxDb" id="5141-EFNCRP00000007821"/>
<evidence type="ECO:0000256" key="3">
    <source>
        <dbReference type="ARBA" id="ARBA00022827"/>
    </source>
</evidence>
<feature type="compositionally biased region" description="Basic and acidic residues" evidence="5">
    <location>
        <begin position="560"/>
        <end position="573"/>
    </location>
</feature>
<comment type="similarity">
    <text evidence="1">Belongs to the paxM FAD-dependent monooxygenase family.</text>
</comment>
<dbReference type="SMR" id="Q7SC27"/>
<dbReference type="OMA" id="PLNKGTR"/>
<evidence type="ECO:0000313" key="7">
    <source>
        <dbReference type="EMBL" id="EAA33996.1"/>
    </source>
</evidence>
<dbReference type="GO" id="GO:0044550">
    <property type="term" value="P:secondary metabolite biosynthetic process"/>
    <property type="evidence" value="ECO:0000318"/>
    <property type="project" value="GO_Central"/>
</dbReference>
<evidence type="ECO:0000256" key="4">
    <source>
        <dbReference type="ARBA" id="ARBA00023002"/>
    </source>
</evidence>
<dbReference type="PANTHER" id="PTHR46720:SF3">
    <property type="entry name" value="FAD-BINDING DOMAIN-CONTAINING PROTEIN-RELATED"/>
    <property type="match status" value="1"/>
</dbReference>
<keyword evidence="4" id="KW-0560">Oxidoreductase</keyword>
<dbReference type="OrthoDB" id="16820at2759"/>
<keyword evidence="8" id="KW-1185">Reference proteome</keyword>
<dbReference type="KEGG" id="ncr:NCU08393"/>
<dbReference type="AlphaFoldDB" id="Q7SC27"/>
<feature type="domain" description="FAD-binding" evidence="6">
    <location>
        <begin position="400"/>
        <end position="480"/>
    </location>
</feature>
<dbReference type="InterPro" id="IPR051104">
    <property type="entry name" value="FAD_monoxygenase"/>
</dbReference>
<dbReference type="EMBL" id="CM002242">
    <property type="protein sequence ID" value="EAA33996.1"/>
    <property type="molecule type" value="Genomic_DNA"/>
</dbReference>
<dbReference type="SUPFAM" id="SSF51905">
    <property type="entry name" value="FAD/NAD(P)-binding domain"/>
    <property type="match status" value="1"/>
</dbReference>
<dbReference type="PANTHER" id="PTHR46720">
    <property type="entry name" value="HYDROXYLASE, PUTATIVE (AFU_ORTHOLOGUE AFUA_3G01460)-RELATED"/>
    <property type="match status" value="1"/>
</dbReference>
<feature type="region of interest" description="Disordered" evidence="5">
    <location>
        <begin position="542"/>
        <end position="573"/>
    </location>
</feature>
<proteinExistence type="inferred from homology"/>
<sequence>MDALASQPPVCSSTTRLPESQQQQLKVAIIGGGICGVALAVGLLGSRHIDFHIYEKMAIYRDVGAGLSLHRNALAAMHLIDPELIKAYQKKAVKIGQEDQEMATEVILAAGRHSGRKVGELGRARGRKSVSRADLLDGFLEQVPKEHISFGKQVVRVWETHPGTERSSTDSVAPYSEDSAEYDHPIHIEFADGTRAHADVLIGCDGIHSIVRSYILGEDHPATKPKNHDGWKIYRTLIPTQVAIEQWGIDKKLTQTVPILLGPNGHINMIPMKKGQMLSAGVAVRGAAQLNAAFGPSTVPVSAPVPPSTAPLSPPDSESGIVPWVWYAALHNTTIGDFITHHTRPSSHENSPQAHPVYQPQPSNSLPGQGIPVTKPYLYRDYTREAQKIVRMVAADTSASWAVGDHDHAPYFARGCVAMAGDAAHAALPFAGNGAAQALEDAAVLAHLFRTYVRTPEMAETALWAYQRVRMARSQRVVEMAREYGRVYSFNPIRYRGQWVKLHEKPEVMMQWFRQQAAYTNEHDVAFQNKWAGQMFVMESTRKKEARKQSEGAEGSSTDTHPKTKTGEVKSEEISNVRTMGEGTSPRSTWVSLVALRGREQGGRVEGREAAVMDGEDGERVERDEAIDDDDTHDVESVTSLGRDSDYDFFDDFSDDADDEMEDEDEDGPGFW</sequence>
<dbReference type="STRING" id="367110.Q7SC27"/>
<dbReference type="HOGENOM" id="CLU_009665_6_5_1"/>
<evidence type="ECO:0000256" key="1">
    <source>
        <dbReference type="ARBA" id="ARBA00007992"/>
    </source>
</evidence>
<evidence type="ECO:0000259" key="6">
    <source>
        <dbReference type="Pfam" id="PF01494"/>
    </source>
</evidence>
<feature type="compositionally biased region" description="Basic and acidic residues" evidence="5">
    <location>
        <begin position="542"/>
        <end position="551"/>
    </location>
</feature>
<gene>
    <name evidence="7" type="ORF">NCU08393</name>
</gene>
<feature type="region of interest" description="Disordered" evidence="5">
    <location>
        <begin position="339"/>
        <end position="370"/>
    </location>
</feature>
<feature type="compositionally biased region" description="Acidic residues" evidence="5">
    <location>
        <begin position="647"/>
        <end position="672"/>
    </location>
</feature>
<evidence type="ECO:0000256" key="5">
    <source>
        <dbReference type="SAM" id="MobiDB-lite"/>
    </source>
</evidence>
<accession>Q7SC27</accession>
<dbReference type="Proteomes" id="UP000001805">
    <property type="component" value="Chromosome 7, Linkage Group VII"/>
</dbReference>
<feature type="compositionally biased region" description="Basic and acidic residues" evidence="5">
    <location>
        <begin position="602"/>
        <end position="611"/>
    </location>
</feature>
<reference evidence="7 8" key="1">
    <citation type="journal article" date="2003" name="Nature">
        <title>The genome sequence of the filamentous fungus Neurospora crassa.</title>
        <authorList>
            <person name="Galagan J.E."/>
            <person name="Calvo S.E."/>
            <person name="Borkovich K.A."/>
            <person name="Selker E.U."/>
            <person name="Read N.D."/>
            <person name="Jaffe D."/>
            <person name="FitzHugh W."/>
            <person name="Ma L.J."/>
            <person name="Smirnov S."/>
            <person name="Purcell S."/>
            <person name="Rehman B."/>
            <person name="Elkins T."/>
            <person name="Engels R."/>
            <person name="Wang S."/>
            <person name="Nielsen C.B."/>
            <person name="Butler J."/>
            <person name="Endrizzi M."/>
            <person name="Qui D."/>
            <person name="Ianakiev P."/>
            <person name="Bell-Pedersen D."/>
            <person name="Nelson M.A."/>
            <person name="Werner-Washburne M."/>
            <person name="Selitrennikoff C.P."/>
            <person name="Kinsey J.A."/>
            <person name="Braun E.L."/>
            <person name="Zelter A."/>
            <person name="Schulte U."/>
            <person name="Kothe G.O."/>
            <person name="Jedd G."/>
            <person name="Mewes W."/>
            <person name="Staben C."/>
            <person name="Marcotte E."/>
            <person name="Greenberg D."/>
            <person name="Roy A."/>
            <person name="Foley K."/>
            <person name="Naylor J."/>
            <person name="Stange-Thomann N."/>
            <person name="Barrett R."/>
            <person name="Gnerre S."/>
            <person name="Kamal M."/>
            <person name="Kamvysselis M."/>
            <person name="Mauceli E."/>
            <person name="Bielke C."/>
            <person name="Rudd S."/>
            <person name="Frishman D."/>
            <person name="Krystofova S."/>
            <person name="Rasmussen C."/>
            <person name="Metzenberg R.L."/>
            <person name="Perkins D.D."/>
            <person name="Kroken S."/>
            <person name="Cogoni C."/>
            <person name="Macino G."/>
            <person name="Catcheside D."/>
            <person name="Li W."/>
            <person name="Pratt R.J."/>
            <person name="Osmani S.A."/>
            <person name="DeSouza C.P."/>
            <person name="Glass L."/>
            <person name="Orbach M.J."/>
            <person name="Berglund J.A."/>
            <person name="Voelker R."/>
            <person name="Yarden O."/>
            <person name="Plamann M."/>
            <person name="Seiler S."/>
            <person name="Dunlap J."/>
            <person name="Radford A."/>
            <person name="Aramayo R."/>
            <person name="Natvig D.O."/>
            <person name="Alex L.A."/>
            <person name="Mannhaupt G."/>
            <person name="Ebbole D.J."/>
            <person name="Freitag M."/>
            <person name="Paulsen I."/>
            <person name="Sachs M.S."/>
            <person name="Lander E.S."/>
            <person name="Nusbaum C."/>
            <person name="Birren B."/>
        </authorList>
    </citation>
    <scope>NUCLEOTIDE SEQUENCE [LARGE SCALE GENOMIC DNA]</scope>
    <source>
        <strain evidence="8">ATCC 24698 / 74-OR23-1A / CBS 708.71 / DSM 1257 / FGSC 987</strain>
    </source>
</reference>